<keyword evidence="1" id="KW-0378">Hydrolase</keyword>
<gene>
    <name evidence="1" type="ORF">MML48_7g00003132</name>
</gene>
<proteinExistence type="predicted"/>
<dbReference type="EMBL" id="CM043021">
    <property type="protein sequence ID" value="KAI4458192.1"/>
    <property type="molecule type" value="Genomic_DNA"/>
</dbReference>
<comment type="caution">
    <text evidence="1">The sequence shown here is derived from an EMBL/GenBank/DDBJ whole genome shotgun (WGS) entry which is preliminary data.</text>
</comment>
<keyword evidence="2" id="KW-1185">Reference proteome</keyword>
<name>A0ACB9SV07_HOLOL</name>
<evidence type="ECO:0000313" key="1">
    <source>
        <dbReference type="EMBL" id="KAI4458192.1"/>
    </source>
</evidence>
<reference evidence="1" key="1">
    <citation type="submission" date="2022-04" db="EMBL/GenBank/DDBJ databases">
        <title>Chromosome-scale genome assembly of Holotrichia oblita Faldermann.</title>
        <authorList>
            <person name="Rongchong L."/>
        </authorList>
    </citation>
    <scope>NUCLEOTIDE SEQUENCE</scope>
    <source>
        <strain evidence="1">81SQS9</strain>
    </source>
</reference>
<protein>
    <submittedName>
        <fullName evidence="1">Endonuclease related</fullName>
    </submittedName>
</protein>
<keyword evidence="1" id="KW-0255">Endonuclease</keyword>
<organism evidence="1 2">
    <name type="scientific">Holotrichia oblita</name>
    <name type="common">Chafer beetle</name>
    <dbReference type="NCBI Taxonomy" id="644536"/>
    <lineage>
        <taxon>Eukaryota</taxon>
        <taxon>Metazoa</taxon>
        <taxon>Ecdysozoa</taxon>
        <taxon>Arthropoda</taxon>
        <taxon>Hexapoda</taxon>
        <taxon>Insecta</taxon>
        <taxon>Pterygota</taxon>
        <taxon>Neoptera</taxon>
        <taxon>Endopterygota</taxon>
        <taxon>Coleoptera</taxon>
        <taxon>Polyphaga</taxon>
        <taxon>Scarabaeiformia</taxon>
        <taxon>Scarabaeidae</taxon>
        <taxon>Melolonthinae</taxon>
        <taxon>Holotrichia</taxon>
    </lineage>
</organism>
<sequence>MALLDACGFCDTPITRHNPVVECNGKCGKKYHVGCVGLTPAAVDVITVPGMSWKCHDCLTVIDSKEIGGEIPSKLTLLIDEVNNLKSEQANVIKSLEFYGACTISLNSDLTDPQPLVLNPSGGNGIEAFFLPTSGDTVVLAENQVVEVACPGNSVLVDGVSIGAVTGQATCSSTRFVISGKTVSFSSITCSSNAAHTARLTGNSCLSNYQEGEIGFLVGTRFIRTMVLCWDRTYQRTLYSQFSLTKTIAGYQSGYPRPSFLQGSGFFTTTGVDNLYTQNTQRTTINGLLGLPAGSYQYIAQSGNYYLSRGHLTAKTDFLYGSQQRSTFYLINAVPQWQVINAYVWGTVEQNVRDLASGRGLDLTVYTGTHGVSTLPHATTGQQVELYLYVSGTARGIPVPRLTWKVVYNPVTRAGVAIITVNNPYVFDASTDIVVHRRIYMDSLIQDIKSIFYIFSKELIWAHMEPLAGSRSNTEKHVPCTISINNDLTDPQPLVLNPSGGNGINAFFLPTSGDTVSLAENQLVDVACPGNSVLVDGVSIGAVTGQARCSSSRFVISGKTVPFSSITCSSHAAHTARLTGNSCLSSYQEAEIGFLVGTRFIRTILLCWDRARQTTLYTQFSLTKTIAGYQSGYPRPSFVQGSGFFTATGIDNLYTQNTQRTTINGLLGLPAGSYQYIAQSGNYYLSRGHLAAKTDFLYGSQQRSTFYFINAIPQWQVVNAYVWGTVEQNVRDLASRRGLDLTVYTGTHGVSTLPHATTGQQVELYLYVSGTARGIPVPRLTWKVVYNPVTRAGVAIITVNNPYVFDASKDVICTNICNQLTWITFQQANAAVGYSYCCSVPDFRSKVTSLPNIDVTQVLT</sequence>
<evidence type="ECO:0000313" key="2">
    <source>
        <dbReference type="Proteomes" id="UP001056778"/>
    </source>
</evidence>
<keyword evidence="1" id="KW-0540">Nuclease</keyword>
<dbReference type="Proteomes" id="UP001056778">
    <property type="component" value="Chromosome 7"/>
</dbReference>
<accession>A0ACB9SV07</accession>